<accession>A0A0K8QKM1</accession>
<feature type="transmembrane region" description="Helical" evidence="1">
    <location>
        <begin position="19"/>
        <end position="38"/>
    </location>
</feature>
<keyword evidence="1" id="KW-1133">Transmembrane helix</keyword>
<dbReference type="HOGENOM" id="CLU_3185896_0_0_6"/>
<reference evidence="3" key="2">
    <citation type="submission" date="2015-08" db="EMBL/GenBank/DDBJ databases">
        <title>Complete DNA Sequence of Pseudomonas syringae pv. actinidiae, the Causal Agent of Kiwifruit Canker Disease.</title>
        <authorList>
            <person name="Rikkerink E.H.A."/>
            <person name="Fineran P.C."/>
        </authorList>
    </citation>
    <scope>NUCLEOTIDE SEQUENCE</scope>
    <source>
        <strain evidence="3">SkMP5</strain>
    </source>
</reference>
<protein>
    <submittedName>
        <fullName evidence="3">DoxX family protein</fullName>
    </submittedName>
</protein>
<proteinExistence type="predicted"/>
<keyword evidence="1" id="KW-0472">Membrane</keyword>
<dbReference type="AlphaFoldDB" id="A0A0K8QKM1"/>
<dbReference type="EMBL" id="DF970160">
    <property type="protein sequence ID" value="GAP65408.1"/>
    <property type="molecule type" value="Genomic_DNA"/>
</dbReference>
<evidence type="ECO:0000256" key="1">
    <source>
        <dbReference type="SAM" id="Phobius"/>
    </source>
</evidence>
<sequence>MHASSAAVLLLRLGREYPLFLGVVGLAQALLGVGPGALDRRAAQAA</sequence>
<reference evidence="2" key="1">
    <citation type="submission" date="2015-03" db="EMBL/GenBank/DDBJ databases">
        <title>Draft genome sequence of Mizugakiibacter sediminis skMP5.</title>
        <authorList>
            <person name="Watanabe T."/>
            <person name="Kojima H."/>
            <person name="Fukui M."/>
        </authorList>
    </citation>
    <scope>NUCLEOTIDE SEQUENCE</scope>
    <source>
        <strain evidence="2">SkMP5</strain>
    </source>
</reference>
<gene>
    <name evidence="2" type="ORF">MBSD_0188</name>
    <name evidence="3" type="ORF">MBSD_n0697</name>
</gene>
<dbReference type="RefSeq" id="WP_187300546.1">
    <property type="nucleotide sequence ID" value="NZ_DF970160.1"/>
</dbReference>
<evidence type="ECO:0000313" key="3">
    <source>
        <dbReference type="EMBL" id="GAP65408.1"/>
    </source>
</evidence>
<keyword evidence="4" id="KW-1185">Reference proteome</keyword>
<dbReference type="STRING" id="1475481.GCA_000953855_00707"/>
<keyword evidence="1" id="KW-0812">Transmembrane</keyword>
<evidence type="ECO:0000313" key="2">
    <source>
        <dbReference type="EMBL" id="GAN43679.1"/>
    </source>
</evidence>
<organism evidence="3">
    <name type="scientific">Mizugakiibacter sediminis</name>
    <dbReference type="NCBI Taxonomy" id="1475481"/>
    <lineage>
        <taxon>Bacteria</taxon>
        <taxon>Pseudomonadati</taxon>
        <taxon>Pseudomonadota</taxon>
        <taxon>Gammaproteobacteria</taxon>
        <taxon>Lysobacterales</taxon>
        <taxon>Rhodanobacteraceae</taxon>
        <taxon>Mizugakiibacter</taxon>
    </lineage>
</organism>
<dbReference type="EMBL" id="DF952378">
    <property type="protein sequence ID" value="GAN43679.1"/>
    <property type="molecule type" value="Genomic_DNA"/>
</dbReference>
<name>A0A0K8QKM1_9GAMM</name>
<evidence type="ECO:0000313" key="4">
    <source>
        <dbReference type="Proteomes" id="UP000253740"/>
    </source>
</evidence>
<dbReference type="Proteomes" id="UP000253740">
    <property type="component" value="Unassembled WGS sequence"/>
</dbReference>